<evidence type="ECO:0000313" key="1">
    <source>
        <dbReference type="EMBL" id="MBR8643848.1"/>
    </source>
</evidence>
<dbReference type="EMBL" id="JAGTPW010000001">
    <property type="protein sequence ID" value="MBR8643848.1"/>
    <property type="molecule type" value="Genomic_DNA"/>
</dbReference>
<dbReference type="InterPro" id="IPR027417">
    <property type="entry name" value="P-loop_NTPase"/>
</dbReference>
<accession>A0A941J1V7</accession>
<evidence type="ECO:0000313" key="2">
    <source>
        <dbReference type="Proteomes" id="UP000680045"/>
    </source>
</evidence>
<dbReference type="AlphaFoldDB" id="A0A941J1V7"/>
<reference evidence="1" key="1">
    <citation type="submission" date="2021-04" db="EMBL/GenBank/DDBJ databases">
        <title>Whole genome sequencing of Enterococci isolates from hospitalized patients.</title>
        <authorList>
            <person name="Ogoti B.M."/>
            <person name="Onyambu F.G."/>
        </authorList>
    </citation>
    <scope>NUCLEOTIDE SEQUENCE</scope>
    <source>
        <strain evidence="1">242</strain>
    </source>
</reference>
<sequence>MTRDSETKKDVEIAIQLLSQKGRAAGIHLIICTQTLKQTSLILILEII</sequence>
<comment type="caution">
    <text evidence="1">The sequence shown here is derived from an EMBL/GenBank/DDBJ whole genome shotgun (WGS) entry which is preliminary data.</text>
</comment>
<proteinExistence type="predicted"/>
<organism evidence="1 2">
    <name type="scientific">Peribacillus frigoritolerans</name>
    <dbReference type="NCBI Taxonomy" id="450367"/>
    <lineage>
        <taxon>Bacteria</taxon>
        <taxon>Bacillati</taxon>
        <taxon>Bacillota</taxon>
        <taxon>Bacilli</taxon>
        <taxon>Bacillales</taxon>
        <taxon>Bacillaceae</taxon>
        <taxon>Peribacillus</taxon>
    </lineage>
</organism>
<name>A0A941J1V7_9BACI</name>
<dbReference type="Gene3D" id="3.40.50.300">
    <property type="entry name" value="P-loop containing nucleotide triphosphate hydrolases"/>
    <property type="match status" value="1"/>
</dbReference>
<gene>
    <name evidence="1" type="ORF">KEH51_00960</name>
</gene>
<dbReference type="Proteomes" id="UP000680045">
    <property type="component" value="Unassembled WGS sequence"/>
</dbReference>
<protein>
    <submittedName>
        <fullName evidence="1">Uncharacterized protein</fullName>
    </submittedName>
</protein>